<evidence type="ECO:0000313" key="1">
    <source>
        <dbReference type="EMBL" id="MPN57935.1"/>
    </source>
</evidence>
<dbReference type="EMBL" id="VSSQ01130093">
    <property type="protein sequence ID" value="MPN57935.1"/>
    <property type="molecule type" value="Genomic_DNA"/>
</dbReference>
<organism evidence="1">
    <name type="scientific">bioreactor metagenome</name>
    <dbReference type="NCBI Taxonomy" id="1076179"/>
    <lineage>
        <taxon>unclassified sequences</taxon>
        <taxon>metagenomes</taxon>
        <taxon>ecological metagenomes</taxon>
    </lineage>
</organism>
<sequence>MINTNITAIPEINLIGFGFMQELTTRNSPRTMKKIIIAMKTGADMSHLYRAPSVNIKIYTSTGMAKETRLRGIVFTKYIQRLNVLLWETHSVQYRNICPMARAAGISMGKRYLVFFSGIRESVITTITIHSKAKVYSLGFETNFLQ</sequence>
<comment type="caution">
    <text evidence="1">The sequence shown here is derived from an EMBL/GenBank/DDBJ whole genome shotgun (WGS) entry which is preliminary data.</text>
</comment>
<dbReference type="AlphaFoldDB" id="A0A645J2L4"/>
<protein>
    <submittedName>
        <fullName evidence="1">Uncharacterized protein</fullName>
    </submittedName>
</protein>
<proteinExistence type="predicted"/>
<accession>A0A645J2L4</accession>
<reference evidence="1" key="1">
    <citation type="submission" date="2019-08" db="EMBL/GenBank/DDBJ databases">
        <authorList>
            <person name="Kucharzyk K."/>
            <person name="Murdoch R.W."/>
            <person name="Higgins S."/>
            <person name="Loffler F."/>
        </authorList>
    </citation>
    <scope>NUCLEOTIDE SEQUENCE</scope>
</reference>
<name>A0A645J2L4_9ZZZZ</name>
<gene>
    <name evidence="1" type="ORF">SDC9_205631</name>
</gene>